<dbReference type="GO" id="GO:0033014">
    <property type="term" value="P:tetrapyrrole biosynthetic process"/>
    <property type="evidence" value="ECO:0007669"/>
    <property type="project" value="InterPro"/>
</dbReference>
<evidence type="ECO:0000259" key="1">
    <source>
        <dbReference type="Pfam" id="PF02602"/>
    </source>
</evidence>
<sequence length="219" mass="22669">MRPLVLLRPEPGLSASAARARALGLDVIEAPLFAVAPVAWNVSDPEGFDGLLLTSANAIRHGGTGLEILHNLPVHAVGDATADAARAAGFTVQSVGSGGIEDLLREIPGDRRLLHLAGEDRMEIGDVLRSITSIVVYRSVATDPPALPTSDVVIAVHSPRAGQRLAELVGERSSVRIAAISRAAAAACGDGWESVEAADQPDDSSLLALAARLCQTSPQ</sequence>
<accession>A0A7G9SAH4</accession>
<dbReference type="AlphaFoldDB" id="A0A7G9SAH4"/>
<feature type="domain" description="Tetrapyrrole biosynthesis uroporphyrinogen III synthase" evidence="1">
    <location>
        <begin position="16"/>
        <end position="207"/>
    </location>
</feature>
<dbReference type="Gene3D" id="3.40.50.10090">
    <property type="match status" value="1"/>
</dbReference>
<keyword evidence="3" id="KW-1185">Reference proteome</keyword>
<dbReference type="RefSeq" id="WP_187541848.1">
    <property type="nucleotide sequence ID" value="NZ_CP060717.1"/>
</dbReference>
<dbReference type="GO" id="GO:0004852">
    <property type="term" value="F:uroporphyrinogen-III synthase activity"/>
    <property type="evidence" value="ECO:0007669"/>
    <property type="project" value="InterPro"/>
</dbReference>
<dbReference type="KEGG" id="srhi:H9L12_11515"/>
<dbReference type="Pfam" id="PF02602">
    <property type="entry name" value="HEM4"/>
    <property type="match status" value="1"/>
</dbReference>
<protein>
    <submittedName>
        <fullName evidence="2">Uroporphyrinogen-III synthase</fullName>
    </submittedName>
</protein>
<dbReference type="InterPro" id="IPR036108">
    <property type="entry name" value="4pyrrol_syn_uPrphyn_synt_sf"/>
</dbReference>
<name>A0A7G9SAH4_9SPHN</name>
<dbReference type="Proteomes" id="UP000515955">
    <property type="component" value="Chromosome"/>
</dbReference>
<dbReference type="EMBL" id="CP060717">
    <property type="protein sequence ID" value="QNN64849.1"/>
    <property type="molecule type" value="Genomic_DNA"/>
</dbReference>
<gene>
    <name evidence="2" type="ORF">H9L12_11515</name>
</gene>
<evidence type="ECO:0000313" key="3">
    <source>
        <dbReference type="Proteomes" id="UP000515955"/>
    </source>
</evidence>
<proteinExistence type="predicted"/>
<organism evidence="2 3">
    <name type="scientific">Sphingomonas rhizophila</name>
    <dbReference type="NCBI Taxonomy" id="2071607"/>
    <lineage>
        <taxon>Bacteria</taxon>
        <taxon>Pseudomonadati</taxon>
        <taxon>Pseudomonadota</taxon>
        <taxon>Alphaproteobacteria</taxon>
        <taxon>Sphingomonadales</taxon>
        <taxon>Sphingomonadaceae</taxon>
        <taxon>Sphingomonas</taxon>
    </lineage>
</organism>
<dbReference type="InterPro" id="IPR003754">
    <property type="entry name" value="4pyrrol_synth_uPrphyn_synth"/>
</dbReference>
<evidence type="ECO:0000313" key="2">
    <source>
        <dbReference type="EMBL" id="QNN64849.1"/>
    </source>
</evidence>
<reference evidence="2 3" key="1">
    <citation type="submission" date="2020-08" db="EMBL/GenBank/DDBJ databases">
        <title>Genome sequence of Sphingomonas rhizophila KACC 19189T.</title>
        <authorList>
            <person name="Hyun D.-W."/>
            <person name="Bae J.-W."/>
        </authorList>
    </citation>
    <scope>NUCLEOTIDE SEQUENCE [LARGE SCALE GENOMIC DNA]</scope>
    <source>
        <strain evidence="2 3">KACC 19189</strain>
    </source>
</reference>
<dbReference type="SUPFAM" id="SSF69618">
    <property type="entry name" value="HemD-like"/>
    <property type="match status" value="1"/>
</dbReference>